<dbReference type="Pfam" id="PF01494">
    <property type="entry name" value="FAD_binding_3"/>
    <property type="match status" value="1"/>
</dbReference>
<dbReference type="PRINTS" id="PR00420">
    <property type="entry name" value="RNGMNOXGNASE"/>
</dbReference>
<dbReference type="GO" id="GO:0004497">
    <property type="term" value="F:monooxygenase activity"/>
    <property type="evidence" value="ECO:0007669"/>
    <property type="project" value="UniProtKB-KW"/>
</dbReference>
<protein>
    <submittedName>
        <fullName evidence="5">2-methyl-3-hydroxypyridine-5-carboxylic acid oxygenase</fullName>
    </submittedName>
</protein>
<dbReference type="SUPFAM" id="SSF51905">
    <property type="entry name" value="FAD/NAD(P)-binding domain"/>
    <property type="match status" value="1"/>
</dbReference>
<dbReference type="PANTHER" id="PTHR13789">
    <property type="entry name" value="MONOOXYGENASE"/>
    <property type="match status" value="1"/>
</dbReference>
<evidence type="ECO:0000313" key="6">
    <source>
        <dbReference type="EMBL" id="OOC08115.1"/>
    </source>
</evidence>
<feature type="region of interest" description="Disordered" evidence="3">
    <location>
        <begin position="344"/>
        <end position="369"/>
    </location>
</feature>
<evidence type="ECO:0000313" key="7">
    <source>
        <dbReference type="Proteomes" id="UP000014137"/>
    </source>
</evidence>
<reference evidence="5 7" key="1">
    <citation type="submission" date="2012-10" db="EMBL/GenBank/DDBJ databases">
        <title>Genome assembly of Amycolatopsis azurea DSM 43854.</title>
        <authorList>
            <person name="Khatri I."/>
            <person name="Kaur I."/>
            <person name="Subramanian S."/>
            <person name="Mayilraj S."/>
        </authorList>
    </citation>
    <scope>NUCLEOTIDE SEQUENCE [LARGE SCALE GENOMIC DNA]</scope>
    <source>
        <strain evidence="5 7">DSM 43854</strain>
    </source>
</reference>
<evidence type="ECO:0000256" key="1">
    <source>
        <dbReference type="ARBA" id="ARBA00023002"/>
    </source>
</evidence>
<dbReference type="OrthoDB" id="9782160at2"/>
<dbReference type="EMBL" id="MUXN01000002">
    <property type="protein sequence ID" value="OOC08115.1"/>
    <property type="molecule type" value="Genomic_DNA"/>
</dbReference>
<dbReference type="RefSeq" id="WP_005151690.1">
    <property type="nucleotide sequence ID" value="NZ_ANMG01000005.1"/>
</dbReference>
<proteinExistence type="predicted"/>
<keyword evidence="1" id="KW-0560">Oxidoreductase</keyword>
<name>M2QTI5_9PSEU</name>
<evidence type="ECO:0000313" key="5">
    <source>
        <dbReference type="EMBL" id="EMD29322.1"/>
    </source>
</evidence>
<accession>M2QTI5</accession>
<dbReference type="InterPro" id="IPR002938">
    <property type="entry name" value="FAD-bd"/>
</dbReference>
<dbReference type="Gene3D" id="3.30.9.10">
    <property type="entry name" value="D-Amino Acid Oxidase, subunit A, domain 2"/>
    <property type="match status" value="1"/>
</dbReference>
<dbReference type="Gene3D" id="3.50.50.60">
    <property type="entry name" value="FAD/NAD(P)-binding domain"/>
    <property type="match status" value="1"/>
</dbReference>
<dbReference type="Proteomes" id="UP000188551">
    <property type="component" value="Unassembled WGS sequence"/>
</dbReference>
<reference evidence="6 8" key="2">
    <citation type="submission" date="2017-02" db="EMBL/GenBank/DDBJ databases">
        <title>Amycolatopsis azurea DSM 43854 draft genome.</title>
        <authorList>
            <person name="Mayilraj S."/>
        </authorList>
    </citation>
    <scope>NUCLEOTIDE SEQUENCE [LARGE SCALE GENOMIC DNA]</scope>
    <source>
        <strain evidence="6 8">DSM 43854</strain>
    </source>
</reference>
<dbReference type="InterPro" id="IPR050493">
    <property type="entry name" value="FAD-dep_Monooxygenase_BioMet"/>
</dbReference>
<keyword evidence="2" id="KW-0503">Monooxygenase</keyword>
<dbReference type="InterPro" id="IPR036188">
    <property type="entry name" value="FAD/NAD-bd_sf"/>
</dbReference>
<dbReference type="PATRIC" id="fig|1238180.3.peg.1049"/>
<evidence type="ECO:0000256" key="2">
    <source>
        <dbReference type="ARBA" id="ARBA00023033"/>
    </source>
</evidence>
<dbReference type="Proteomes" id="UP000014137">
    <property type="component" value="Unassembled WGS sequence"/>
</dbReference>
<keyword evidence="8" id="KW-1185">Reference proteome</keyword>
<dbReference type="GO" id="GO:0071949">
    <property type="term" value="F:FAD binding"/>
    <property type="evidence" value="ECO:0007669"/>
    <property type="project" value="InterPro"/>
</dbReference>
<comment type="caution">
    <text evidence="5">The sequence shown here is derived from an EMBL/GenBank/DDBJ whole genome shotgun (WGS) entry which is preliminary data.</text>
</comment>
<evidence type="ECO:0000256" key="3">
    <source>
        <dbReference type="SAM" id="MobiDB-lite"/>
    </source>
</evidence>
<dbReference type="AlphaFoldDB" id="M2QTI5"/>
<gene>
    <name evidence="6" type="ORF">B0293_04375</name>
    <name evidence="5" type="ORF">C791_5064</name>
</gene>
<feature type="domain" description="FAD-binding" evidence="4">
    <location>
        <begin position="7"/>
        <end position="336"/>
    </location>
</feature>
<organism evidence="5 7">
    <name type="scientific">Amycolatopsis azurea DSM 43854</name>
    <dbReference type="NCBI Taxonomy" id="1238180"/>
    <lineage>
        <taxon>Bacteria</taxon>
        <taxon>Bacillati</taxon>
        <taxon>Actinomycetota</taxon>
        <taxon>Actinomycetes</taxon>
        <taxon>Pseudonocardiales</taxon>
        <taxon>Pseudonocardiaceae</taxon>
        <taxon>Amycolatopsis</taxon>
    </lineage>
</organism>
<dbReference type="PANTHER" id="PTHR13789:SF309">
    <property type="entry name" value="PUTATIVE (AFU_ORTHOLOGUE AFUA_6G14510)-RELATED"/>
    <property type="match status" value="1"/>
</dbReference>
<evidence type="ECO:0000313" key="8">
    <source>
        <dbReference type="Proteomes" id="UP000188551"/>
    </source>
</evidence>
<dbReference type="EMBL" id="ANMG01000005">
    <property type="protein sequence ID" value="EMD29322.1"/>
    <property type="molecule type" value="Genomic_DNA"/>
</dbReference>
<evidence type="ECO:0000259" key="4">
    <source>
        <dbReference type="Pfam" id="PF01494"/>
    </source>
</evidence>
<sequence length="369" mass="40399">MKRTAEIAGAGFAGLTVAIELARRGWTVSVHEQSDTLRAFGAGIFLWENGLQVLSELGLEEAVLARAHHAPGWEERTAADEVLRRNDLPLPGGVRMITLTRQDLHTALLTAARDAGVGFRTGSPVIAAEPGGILVTRDGTRRAADLVVAADGIRSAVRTSLDLLDDHTVFPFTVLRFLVPMDRVPDRSGRWRDYVGFWNHEARRRVLYVPCNADDLYLLLGALPGDPALEPPLDPRTWAESFPPLREVFSELPDRVRQDRYEAIRTTSWSAGRVALIGDAAHAMPPTIGQGAGTAMLNALNLARAVDTAASAGDDLESALKDWEAENRPMTEQTQRESVEIAGNLFPDTGHRRDWSEATLQVARNRPRG</sequence>